<comment type="caution">
    <text evidence="2">The sequence shown here is derived from an EMBL/GenBank/DDBJ whole genome shotgun (WGS) entry which is preliminary data.</text>
</comment>
<name>A0ABQ8SNQ4_PERAM</name>
<proteinExistence type="predicted"/>
<dbReference type="InterPro" id="IPR036397">
    <property type="entry name" value="RNaseH_sf"/>
</dbReference>
<evidence type="ECO:0000313" key="2">
    <source>
        <dbReference type="EMBL" id="KAJ4435807.1"/>
    </source>
</evidence>
<dbReference type="EMBL" id="JAJSOF020000023">
    <property type="protein sequence ID" value="KAJ4435807.1"/>
    <property type="molecule type" value="Genomic_DNA"/>
</dbReference>
<sequence length="229" mass="25453">MAGLCEDGNEPTGSLKAICKYSVSQMMEIGTEKRFSGPGKWISAPDAKRSLRNPRDGFNLRRFSTVSGLYPAIYSVAAERVVVALGRLACRVGVNSNQRQLDLWPLHTVNHSILKFEKIISSHLISSHLISSHLISSHLISSHLISSHLISSHLISSHLISSHLISSHLISSRCSVDQPPTTHPRQRLRRSQAKPSTRNSYLLAWPPNSPDLTPPDFFVWGFVKDIVYS</sequence>
<organism evidence="2 3">
    <name type="scientific">Periplaneta americana</name>
    <name type="common">American cockroach</name>
    <name type="synonym">Blatta americana</name>
    <dbReference type="NCBI Taxonomy" id="6978"/>
    <lineage>
        <taxon>Eukaryota</taxon>
        <taxon>Metazoa</taxon>
        <taxon>Ecdysozoa</taxon>
        <taxon>Arthropoda</taxon>
        <taxon>Hexapoda</taxon>
        <taxon>Insecta</taxon>
        <taxon>Pterygota</taxon>
        <taxon>Neoptera</taxon>
        <taxon>Polyneoptera</taxon>
        <taxon>Dictyoptera</taxon>
        <taxon>Blattodea</taxon>
        <taxon>Blattoidea</taxon>
        <taxon>Blattidae</taxon>
        <taxon>Blattinae</taxon>
        <taxon>Periplaneta</taxon>
    </lineage>
</organism>
<reference evidence="2 3" key="1">
    <citation type="journal article" date="2022" name="Allergy">
        <title>Genome assembly and annotation of Periplaneta americana reveal a comprehensive cockroach allergen profile.</title>
        <authorList>
            <person name="Wang L."/>
            <person name="Xiong Q."/>
            <person name="Saelim N."/>
            <person name="Wang L."/>
            <person name="Nong W."/>
            <person name="Wan A.T."/>
            <person name="Shi M."/>
            <person name="Liu X."/>
            <person name="Cao Q."/>
            <person name="Hui J.H.L."/>
            <person name="Sookrung N."/>
            <person name="Leung T.F."/>
            <person name="Tungtrongchitr A."/>
            <person name="Tsui S.K.W."/>
        </authorList>
    </citation>
    <scope>NUCLEOTIDE SEQUENCE [LARGE SCALE GENOMIC DNA]</scope>
    <source>
        <strain evidence="2">PWHHKU_190912</strain>
    </source>
</reference>
<evidence type="ECO:0000256" key="1">
    <source>
        <dbReference type="SAM" id="MobiDB-lite"/>
    </source>
</evidence>
<dbReference type="Gene3D" id="3.30.420.10">
    <property type="entry name" value="Ribonuclease H-like superfamily/Ribonuclease H"/>
    <property type="match status" value="1"/>
</dbReference>
<protein>
    <submittedName>
        <fullName evidence="2">Uncharacterized protein</fullName>
    </submittedName>
</protein>
<evidence type="ECO:0000313" key="3">
    <source>
        <dbReference type="Proteomes" id="UP001148838"/>
    </source>
</evidence>
<accession>A0ABQ8SNQ4</accession>
<gene>
    <name evidence="2" type="ORF">ANN_18426</name>
</gene>
<keyword evidence="3" id="KW-1185">Reference proteome</keyword>
<feature type="region of interest" description="Disordered" evidence="1">
    <location>
        <begin position="175"/>
        <end position="195"/>
    </location>
</feature>
<dbReference type="Proteomes" id="UP001148838">
    <property type="component" value="Unassembled WGS sequence"/>
</dbReference>